<comment type="caution">
    <text evidence="7">The sequence shown here is derived from an EMBL/GenBank/DDBJ whole genome shotgun (WGS) entry which is preliminary data.</text>
</comment>
<feature type="transmembrane region" description="Helical" evidence="5">
    <location>
        <begin position="524"/>
        <end position="546"/>
    </location>
</feature>
<keyword evidence="2 5" id="KW-0812">Transmembrane</keyword>
<dbReference type="PANTHER" id="PTHR37422:SF23">
    <property type="entry name" value="TEICHURONIC ACID BIOSYNTHESIS PROTEIN TUAE"/>
    <property type="match status" value="1"/>
</dbReference>
<feature type="transmembrane region" description="Helical" evidence="5">
    <location>
        <begin position="591"/>
        <end position="609"/>
    </location>
</feature>
<feature type="transmembrane region" description="Helical" evidence="5">
    <location>
        <begin position="12"/>
        <end position="34"/>
    </location>
</feature>
<comment type="subcellular location">
    <subcellularLocation>
        <location evidence="1">Membrane</location>
        <topology evidence="1">Multi-pass membrane protein</topology>
    </subcellularLocation>
</comment>
<protein>
    <submittedName>
        <fullName evidence="7">Polymerase</fullName>
    </submittedName>
</protein>
<feature type="transmembrane region" description="Helical" evidence="5">
    <location>
        <begin position="151"/>
        <end position="172"/>
    </location>
</feature>
<organism evidence="7 8">
    <name type="scientific">Clostridium butyricum</name>
    <dbReference type="NCBI Taxonomy" id="1492"/>
    <lineage>
        <taxon>Bacteria</taxon>
        <taxon>Bacillati</taxon>
        <taxon>Bacillota</taxon>
        <taxon>Clostridia</taxon>
        <taxon>Eubacteriales</taxon>
        <taxon>Clostridiaceae</taxon>
        <taxon>Clostridium</taxon>
    </lineage>
</organism>
<gene>
    <name evidence="7" type="ORF">AWN73_16240</name>
</gene>
<evidence type="ECO:0000256" key="3">
    <source>
        <dbReference type="ARBA" id="ARBA00022989"/>
    </source>
</evidence>
<feature type="transmembrane region" description="Helical" evidence="5">
    <location>
        <begin position="262"/>
        <end position="283"/>
    </location>
</feature>
<evidence type="ECO:0000313" key="7">
    <source>
        <dbReference type="EMBL" id="PPV13423.1"/>
    </source>
</evidence>
<keyword evidence="3 5" id="KW-1133">Transmembrane helix</keyword>
<dbReference type="GO" id="GO:0016020">
    <property type="term" value="C:membrane"/>
    <property type="evidence" value="ECO:0007669"/>
    <property type="project" value="UniProtKB-SubCell"/>
</dbReference>
<dbReference type="Proteomes" id="UP000238081">
    <property type="component" value="Unassembled WGS sequence"/>
</dbReference>
<dbReference type="EMBL" id="LRDH01000121">
    <property type="protein sequence ID" value="PPV13423.1"/>
    <property type="molecule type" value="Genomic_DNA"/>
</dbReference>
<feature type="transmembrane region" description="Helical" evidence="5">
    <location>
        <begin position="212"/>
        <end position="231"/>
    </location>
</feature>
<evidence type="ECO:0000313" key="8">
    <source>
        <dbReference type="Proteomes" id="UP000238081"/>
    </source>
</evidence>
<sequence>MENLKKFCKEKSITFFFPIALVLTIVPLIVRMRISEPDEDTLKLYGSSANSDLFTQNKEICLIFLSAIILIIAITCFKKFYEKKDKLINIMIICSLVFLGFTFLSALFSKYKHVAFWGIYDRSEGFVTIACYILLFIYSIYTFKKTEEFKFILIPILILVYINGFLGLFQFFGSDLIKTSLGGLIAIPSSYNIDPSKLSLAYESGTIYGTLYHYNYVGSFTSLVLPILFGTCVIEDDIFLKLLSMGGSLVGLWLLFGSTSRAGIIGFGSIIFFACIFFGKLLLKRKKALLITLACLGVFAVGLNFATSGKIFRRIPSLVADGLSLFKSNTEFNYRDHIPIKNIEHIDNNIVLTLPSDTLTISFENNDYVFRNSKNEIVDYKSEFNSKIKAYDYTTSDANFSNISFRSGKIKSKTKNDGLMLILNGNSSEFMFITRDNNSMHLIDPKTLEEIDLDFPKTIGFNGKEKLASSRGYIWSRSIPLLKDTLILGSGPDTFSFDFPQNDLLGKLYAYDTTNMIISKAHNLFLQIGLNNGVVALIAFVILIMVYIVDSFKLYALKNKYDEKQILGSILALSVIGYLFTGLFNDSVICVAPIFWIILGVGAAVNFINKKSETK</sequence>
<feature type="domain" description="O-antigen ligase-related" evidence="6">
    <location>
        <begin position="430"/>
        <end position="541"/>
    </location>
</feature>
<feature type="transmembrane region" description="Helical" evidence="5">
    <location>
        <begin position="87"/>
        <end position="106"/>
    </location>
</feature>
<evidence type="ECO:0000259" key="6">
    <source>
        <dbReference type="Pfam" id="PF04932"/>
    </source>
</evidence>
<keyword evidence="4 5" id="KW-0472">Membrane</keyword>
<evidence type="ECO:0000256" key="1">
    <source>
        <dbReference type="ARBA" id="ARBA00004141"/>
    </source>
</evidence>
<dbReference type="AlphaFoldDB" id="A0A2S7F8J3"/>
<dbReference type="InterPro" id="IPR051533">
    <property type="entry name" value="WaaL-like"/>
</dbReference>
<evidence type="ECO:0000256" key="2">
    <source>
        <dbReference type="ARBA" id="ARBA00022692"/>
    </source>
</evidence>
<proteinExistence type="predicted"/>
<dbReference type="PANTHER" id="PTHR37422">
    <property type="entry name" value="TEICHURONIC ACID BIOSYNTHESIS PROTEIN TUAE"/>
    <property type="match status" value="1"/>
</dbReference>
<dbReference type="RefSeq" id="WP_043666844.1">
    <property type="nucleotide sequence ID" value="NZ_JSEG01000030.1"/>
</dbReference>
<feature type="transmembrane region" description="Helical" evidence="5">
    <location>
        <begin position="54"/>
        <end position="75"/>
    </location>
</feature>
<evidence type="ECO:0000256" key="4">
    <source>
        <dbReference type="ARBA" id="ARBA00023136"/>
    </source>
</evidence>
<dbReference type="Pfam" id="PF04932">
    <property type="entry name" value="Wzy_C"/>
    <property type="match status" value="1"/>
</dbReference>
<name>A0A2S7F8J3_CLOBU</name>
<feature type="transmembrane region" description="Helical" evidence="5">
    <location>
        <begin position="288"/>
        <end position="306"/>
    </location>
</feature>
<feature type="transmembrane region" description="Helical" evidence="5">
    <location>
        <begin position="238"/>
        <end position="256"/>
    </location>
</feature>
<feature type="transmembrane region" description="Helical" evidence="5">
    <location>
        <begin position="126"/>
        <end position="144"/>
    </location>
</feature>
<dbReference type="InterPro" id="IPR007016">
    <property type="entry name" value="O-antigen_ligase-rel_domated"/>
</dbReference>
<evidence type="ECO:0000256" key="5">
    <source>
        <dbReference type="SAM" id="Phobius"/>
    </source>
</evidence>
<accession>A0A2S7F8J3</accession>
<reference evidence="7 8" key="1">
    <citation type="submission" date="2016-01" db="EMBL/GenBank/DDBJ databases">
        <title>Characterization of the Clostridium difficile lineages that are prevalent in Hong Kong and China.</title>
        <authorList>
            <person name="Kwok J.S.-L."/>
            <person name="Lam W.-Y."/>
            <person name="Ip M."/>
            <person name="Chan T.-F."/>
            <person name="Hawkey P.M."/>
            <person name="Tsui S.K.-W."/>
        </authorList>
    </citation>
    <scope>NUCLEOTIDE SEQUENCE [LARGE SCALE GENOMIC DNA]</scope>
    <source>
        <strain evidence="7 8">300064</strain>
    </source>
</reference>
<feature type="transmembrane region" description="Helical" evidence="5">
    <location>
        <begin position="566"/>
        <end position="585"/>
    </location>
</feature>